<dbReference type="PANTHER" id="PTHR48078:SF7">
    <property type="entry name" value="BLL6502 PROTEIN"/>
    <property type="match status" value="1"/>
</dbReference>
<protein>
    <submittedName>
        <fullName evidence="5">Threonine/serine dehydratase</fullName>
    </submittedName>
</protein>
<dbReference type="PANTHER" id="PTHR48078">
    <property type="entry name" value="THREONINE DEHYDRATASE, MITOCHONDRIAL-RELATED"/>
    <property type="match status" value="1"/>
</dbReference>
<proteinExistence type="predicted"/>
<dbReference type="RefSeq" id="WP_205214521.1">
    <property type="nucleotide sequence ID" value="NZ_JAFFZP010000070.1"/>
</dbReference>
<dbReference type="InterPro" id="IPR050147">
    <property type="entry name" value="Ser/Thr_Dehydratase"/>
</dbReference>
<keyword evidence="3" id="KW-0456">Lyase</keyword>
<dbReference type="CDD" id="cd01562">
    <property type="entry name" value="Thr-dehyd"/>
    <property type="match status" value="1"/>
</dbReference>
<dbReference type="Pfam" id="PF00291">
    <property type="entry name" value="PALP"/>
    <property type="match status" value="1"/>
</dbReference>
<dbReference type="InterPro" id="IPR000634">
    <property type="entry name" value="Ser/Thr_deHydtase_PyrdxlP-BS"/>
</dbReference>
<reference evidence="5 6" key="1">
    <citation type="submission" date="2021-02" db="EMBL/GenBank/DDBJ databases">
        <title>A novel species of genus Amphritea isolated from a fishpond in China.</title>
        <authorList>
            <person name="Lu H."/>
        </authorList>
    </citation>
    <scope>NUCLEOTIDE SEQUENCE [LARGE SCALE GENOMIC DNA]</scope>
    <source>
        <strain evidence="5 6">RP18W</strain>
    </source>
</reference>
<comment type="caution">
    <text evidence="5">The sequence shown here is derived from an EMBL/GenBank/DDBJ whole genome shotgun (WGS) entry which is preliminary data.</text>
</comment>
<dbReference type="Proteomes" id="UP000760472">
    <property type="component" value="Unassembled WGS sequence"/>
</dbReference>
<accession>A0ABS2WDT6</accession>
<evidence type="ECO:0000256" key="1">
    <source>
        <dbReference type="ARBA" id="ARBA00001933"/>
    </source>
</evidence>
<dbReference type="Gene3D" id="3.40.50.1100">
    <property type="match status" value="2"/>
</dbReference>
<organism evidence="5 6">
    <name type="scientific">Amphritea pacifica</name>
    <dbReference type="NCBI Taxonomy" id="2811233"/>
    <lineage>
        <taxon>Bacteria</taxon>
        <taxon>Pseudomonadati</taxon>
        <taxon>Pseudomonadota</taxon>
        <taxon>Gammaproteobacteria</taxon>
        <taxon>Oceanospirillales</taxon>
        <taxon>Oceanospirillaceae</taxon>
        <taxon>Amphritea</taxon>
    </lineage>
</organism>
<name>A0ABS2WDT6_9GAMM</name>
<evidence type="ECO:0000256" key="2">
    <source>
        <dbReference type="ARBA" id="ARBA00022898"/>
    </source>
</evidence>
<dbReference type="InterPro" id="IPR036052">
    <property type="entry name" value="TrpB-like_PALP_sf"/>
</dbReference>
<dbReference type="EMBL" id="JAFFZP010000070">
    <property type="protein sequence ID" value="MBN0989883.1"/>
    <property type="molecule type" value="Genomic_DNA"/>
</dbReference>
<evidence type="ECO:0000313" key="5">
    <source>
        <dbReference type="EMBL" id="MBN0989883.1"/>
    </source>
</evidence>
<dbReference type="InterPro" id="IPR001926">
    <property type="entry name" value="TrpB-like_PALP"/>
</dbReference>
<dbReference type="SUPFAM" id="SSF53686">
    <property type="entry name" value="Tryptophan synthase beta subunit-like PLP-dependent enzymes"/>
    <property type="match status" value="1"/>
</dbReference>
<dbReference type="PROSITE" id="PS00165">
    <property type="entry name" value="DEHYDRATASE_SER_THR"/>
    <property type="match status" value="1"/>
</dbReference>
<keyword evidence="6" id="KW-1185">Reference proteome</keyword>
<evidence type="ECO:0000313" key="6">
    <source>
        <dbReference type="Proteomes" id="UP000760472"/>
    </source>
</evidence>
<comment type="cofactor">
    <cofactor evidence="1">
        <name>pyridoxal 5'-phosphate</name>
        <dbReference type="ChEBI" id="CHEBI:597326"/>
    </cofactor>
</comment>
<keyword evidence="2" id="KW-0663">Pyridoxal phosphate</keyword>
<feature type="domain" description="Tryptophan synthase beta chain-like PALP" evidence="4">
    <location>
        <begin position="24"/>
        <end position="308"/>
    </location>
</feature>
<gene>
    <name evidence="5" type="ORF">JW498_21195</name>
</gene>
<evidence type="ECO:0000259" key="4">
    <source>
        <dbReference type="Pfam" id="PF00291"/>
    </source>
</evidence>
<sequence>MENLKEYPISLHEIYKAKKVVSAYMKPSPLIKYDGLSQLLGCEVYVKHENQNITGSFKIRGGINIMSHLKEAKVNGVVTFSTGNHGLSVATSAKLFDIPSIVVVPVGSNPVKIGLIKSAGAQVIEAGENFDEAAKVVAEINETKGYYYVHPANEPLIVNGVGTEFLEIIEDIPDIDAVILPLGGGSEVASGVSVLKSISPQISIYAVQAELSSAAYQSWCSKKIIASTNQTFAGGFATGTAYDTTFNIYRDKLDGFVLLSEQEILQGIALAAHHTKNLVEGAGGSTIMAAWKLREQLAGKKVVLQFSGSNASPDELVKACELASFRDGKVF</sequence>
<evidence type="ECO:0000256" key="3">
    <source>
        <dbReference type="ARBA" id="ARBA00023239"/>
    </source>
</evidence>